<keyword evidence="4" id="KW-1185">Reference proteome</keyword>
<dbReference type="InterPro" id="IPR036420">
    <property type="entry name" value="BRCT_dom_sf"/>
</dbReference>
<accession>A0A9P4VMX4</accession>
<name>A0A9P4VMX4_9PEZI</name>
<evidence type="ECO:0000313" key="3">
    <source>
        <dbReference type="EMBL" id="KAF2835665.1"/>
    </source>
</evidence>
<evidence type="ECO:0000259" key="2">
    <source>
        <dbReference type="PROSITE" id="PS50172"/>
    </source>
</evidence>
<protein>
    <recommendedName>
        <fullName evidence="2">BRCT domain-containing protein</fullName>
    </recommendedName>
</protein>
<dbReference type="OrthoDB" id="427711at2759"/>
<organism evidence="3 4">
    <name type="scientific">Patellaria atrata CBS 101060</name>
    <dbReference type="NCBI Taxonomy" id="1346257"/>
    <lineage>
        <taxon>Eukaryota</taxon>
        <taxon>Fungi</taxon>
        <taxon>Dikarya</taxon>
        <taxon>Ascomycota</taxon>
        <taxon>Pezizomycotina</taxon>
        <taxon>Dothideomycetes</taxon>
        <taxon>Dothideomycetes incertae sedis</taxon>
        <taxon>Patellariales</taxon>
        <taxon>Patellariaceae</taxon>
        <taxon>Patellaria</taxon>
    </lineage>
</organism>
<feature type="non-terminal residue" evidence="3">
    <location>
        <position position="1"/>
    </location>
</feature>
<evidence type="ECO:0000256" key="1">
    <source>
        <dbReference type="SAM" id="MobiDB-lite"/>
    </source>
</evidence>
<sequence>AAKPARNIFDPWNSVSLGHQRAENTIAGSTSWHASRNLKLGAQFTGGAGDGKRVADTVGEGSESFGKDGRSVNGNWKRGASKLRKDGQLSIWESMGGKVRKGAVGEGTKEKKLAHPKLFNNLVIYINGSTSPVISDHKLKHLLATHGALMSISLTRRSVTHVIIGQSSAHSCGAGGGLAGSKMQKEITSVRSRGVKFVTAEWVIESLRAGIRQPESRFAPMKLAARGQGSVRDMF</sequence>
<gene>
    <name evidence="3" type="ORF">M501DRAFT_913267</name>
</gene>
<dbReference type="SUPFAM" id="SSF52113">
    <property type="entry name" value="BRCT domain"/>
    <property type="match status" value="1"/>
</dbReference>
<dbReference type="EMBL" id="MU006107">
    <property type="protein sequence ID" value="KAF2835665.1"/>
    <property type="molecule type" value="Genomic_DNA"/>
</dbReference>
<evidence type="ECO:0000313" key="4">
    <source>
        <dbReference type="Proteomes" id="UP000799429"/>
    </source>
</evidence>
<reference evidence="3" key="1">
    <citation type="journal article" date="2020" name="Stud. Mycol.">
        <title>101 Dothideomycetes genomes: a test case for predicting lifestyles and emergence of pathogens.</title>
        <authorList>
            <person name="Haridas S."/>
            <person name="Albert R."/>
            <person name="Binder M."/>
            <person name="Bloem J."/>
            <person name="Labutti K."/>
            <person name="Salamov A."/>
            <person name="Andreopoulos B."/>
            <person name="Baker S."/>
            <person name="Barry K."/>
            <person name="Bills G."/>
            <person name="Bluhm B."/>
            <person name="Cannon C."/>
            <person name="Castanera R."/>
            <person name="Culley D."/>
            <person name="Daum C."/>
            <person name="Ezra D."/>
            <person name="Gonzalez J."/>
            <person name="Henrissat B."/>
            <person name="Kuo A."/>
            <person name="Liang C."/>
            <person name="Lipzen A."/>
            <person name="Lutzoni F."/>
            <person name="Magnuson J."/>
            <person name="Mondo S."/>
            <person name="Nolan M."/>
            <person name="Ohm R."/>
            <person name="Pangilinan J."/>
            <person name="Park H.-J."/>
            <person name="Ramirez L."/>
            <person name="Alfaro M."/>
            <person name="Sun H."/>
            <person name="Tritt A."/>
            <person name="Yoshinaga Y."/>
            <person name="Zwiers L.-H."/>
            <person name="Turgeon B."/>
            <person name="Goodwin S."/>
            <person name="Spatafora J."/>
            <person name="Crous P."/>
            <person name="Grigoriev I."/>
        </authorList>
    </citation>
    <scope>NUCLEOTIDE SEQUENCE</scope>
    <source>
        <strain evidence="3">CBS 101060</strain>
    </source>
</reference>
<dbReference type="AlphaFoldDB" id="A0A9P4VMX4"/>
<dbReference type="PROSITE" id="PS50172">
    <property type="entry name" value="BRCT"/>
    <property type="match status" value="1"/>
</dbReference>
<proteinExistence type="predicted"/>
<feature type="domain" description="BRCT" evidence="2">
    <location>
        <begin position="114"/>
        <end position="220"/>
    </location>
</feature>
<feature type="non-terminal residue" evidence="3">
    <location>
        <position position="235"/>
    </location>
</feature>
<feature type="region of interest" description="Disordered" evidence="1">
    <location>
        <begin position="48"/>
        <end position="81"/>
    </location>
</feature>
<dbReference type="InterPro" id="IPR001357">
    <property type="entry name" value="BRCT_dom"/>
</dbReference>
<dbReference type="Proteomes" id="UP000799429">
    <property type="component" value="Unassembled WGS sequence"/>
</dbReference>
<dbReference type="SMART" id="SM00292">
    <property type="entry name" value="BRCT"/>
    <property type="match status" value="1"/>
</dbReference>
<comment type="caution">
    <text evidence="3">The sequence shown here is derived from an EMBL/GenBank/DDBJ whole genome shotgun (WGS) entry which is preliminary data.</text>
</comment>
<dbReference type="Pfam" id="PF00533">
    <property type="entry name" value="BRCT"/>
    <property type="match status" value="1"/>
</dbReference>
<dbReference type="Gene3D" id="3.40.50.10190">
    <property type="entry name" value="BRCT domain"/>
    <property type="match status" value="1"/>
</dbReference>